<protein>
    <recommendedName>
        <fullName evidence="1">DUF7691 domain-containing protein</fullName>
    </recommendedName>
</protein>
<evidence type="ECO:0000259" key="1">
    <source>
        <dbReference type="Pfam" id="PF24740"/>
    </source>
</evidence>
<dbReference type="Proteomes" id="UP000609651">
    <property type="component" value="Unassembled WGS sequence"/>
</dbReference>
<name>A0ABX1VDW2_9PLAN</name>
<comment type="caution">
    <text evidence="2">The sequence shown here is derived from an EMBL/GenBank/DDBJ whole genome shotgun (WGS) entry which is preliminary data.</text>
</comment>
<reference evidence="2 3" key="1">
    <citation type="journal article" date="2020" name="Syst. Appl. Microbiol.">
        <title>Alienimonas chondri sp. nov., a novel planctomycete isolated from the biofilm of the red alga Chondrus crispus.</title>
        <authorList>
            <person name="Vitorino I."/>
            <person name="Albuquerque L."/>
            <person name="Wiegand S."/>
            <person name="Kallscheuer N."/>
            <person name="da Costa M.S."/>
            <person name="Lobo-da-Cunha A."/>
            <person name="Jogler C."/>
            <person name="Lage O.M."/>
        </authorList>
    </citation>
    <scope>NUCLEOTIDE SEQUENCE [LARGE SCALE GENOMIC DNA]</scope>
    <source>
        <strain evidence="2 3">LzC2</strain>
    </source>
</reference>
<gene>
    <name evidence="2" type="ORF">LzC2_21640</name>
</gene>
<proteinExistence type="predicted"/>
<evidence type="ECO:0000313" key="2">
    <source>
        <dbReference type="EMBL" id="NNJ26085.1"/>
    </source>
</evidence>
<sequence>MFYGVDPQRLRSLYGSNDEAFLDRFLADPPEGFEGASCCDLEPDEALRRIVAGTAEQDGDKQAGTYGYVLKGLCEHFTDGELLDGEVACVRDLPYALRLPGSGSPIPIPVDEADFPEIGFLLPAEIEKELAALDAPPGKPKKPPLRMRILGWALQKRLGIQLPSLRTPSAEELQEEVEQYRLALQDARARGTGIVSFRH</sequence>
<evidence type="ECO:0000313" key="3">
    <source>
        <dbReference type="Proteomes" id="UP000609651"/>
    </source>
</evidence>
<organism evidence="2 3">
    <name type="scientific">Alienimonas chondri</name>
    <dbReference type="NCBI Taxonomy" id="2681879"/>
    <lineage>
        <taxon>Bacteria</taxon>
        <taxon>Pseudomonadati</taxon>
        <taxon>Planctomycetota</taxon>
        <taxon>Planctomycetia</taxon>
        <taxon>Planctomycetales</taxon>
        <taxon>Planctomycetaceae</taxon>
        <taxon>Alienimonas</taxon>
    </lineage>
</organism>
<accession>A0ABX1VDW2</accession>
<keyword evidence="3" id="KW-1185">Reference proteome</keyword>
<dbReference type="Pfam" id="PF24740">
    <property type="entry name" value="DUF7691"/>
    <property type="match status" value="1"/>
</dbReference>
<feature type="domain" description="DUF7691" evidence="1">
    <location>
        <begin position="1"/>
        <end position="198"/>
    </location>
</feature>
<dbReference type="InterPro" id="IPR056108">
    <property type="entry name" value="DUF7691"/>
</dbReference>
<dbReference type="EMBL" id="WTPX01000061">
    <property type="protein sequence ID" value="NNJ26085.1"/>
    <property type="molecule type" value="Genomic_DNA"/>
</dbReference>